<dbReference type="Gene3D" id="1.10.10.1320">
    <property type="entry name" value="Anti-sigma factor, zinc-finger domain"/>
    <property type="match status" value="1"/>
</dbReference>
<protein>
    <recommendedName>
        <fullName evidence="4">Anti-sigma factor</fullName>
    </recommendedName>
</protein>
<keyword evidence="1" id="KW-0472">Membrane</keyword>
<evidence type="ECO:0000313" key="2">
    <source>
        <dbReference type="EMBL" id="QDU28790.1"/>
    </source>
</evidence>
<dbReference type="Proteomes" id="UP000315017">
    <property type="component" value="Chromosome"/>
</dbReference>
<dbReference type="RefSeq" id="WP_145091668.1">
    <property type="nucleotide sequence ID" value="NZ_CP036274.1"/>
</dbReference>
<reference evidence="2 3" key="1">
    <citation type="submission" date="2019-02" db="EMBL/GenBank/DDBJ databases">
        <title>Deep-cultivation of Planctomycetes and their phenomic and genomic characterization uncovers novel biology.</title>
        <authorList>
            <person name="Wiegand S."/>
            <person name="Jogler M."/>
            <person name="Boedeker C."/>
            <person name="Pinto D."/>
            <person name="Vollmers J."/>
            <person name="Rivas-Marin E."/>
            <person name="Kohn T."/>
            <person name="Peeters S.H."/>
            <person name="Heuer A."/>
            <person name="Rast P."/>
            <person name="Oberbeckmann S."/>
            <person name="Bunk B."/>
            <person name="Jeske O."/>
            <person name="Meyerdierks A."/>
            <person name="Storesund J.E."/>
            <person name="Kallscheuer N."/>
            <person name="Luecker S."/>
            <person name="Lage O.M."/>
            <person name="Pohl T."/>
            <person name="Merkel B.J."/>
            <person name="Hornburger P."/>
            <person name="Mueller R.-W."/>
            <person name="Bruemmer F."/>
            <person name="Labrenz M."/>
            <person name="Spormann A.M."/>
            <person name="Op den Camp H."/>
            <person name="Overmann J."/>
            <person name="Amann R."/>
            <person name="Jetten M.S.M."/>
            <person name="Mascher T."/>
            <person name="Medema M.H."/>
            <person name="Devos D.P."/>
            <person name="Kaster A.-K."/>
            <person name="Ovreas L."/>
            <person name="Rohde M."/>
            <person name="Galperin M.Y."/>
            <person name="Jogler C."/>
        </authorList>
    </citation>
    <scope>NUCLEOTIDE SEQUENCE [LARGE SCALE GENOMIC DNA]</scope>
    <source>
        <strain evidence="2 3">ETA_A8</strain>
    </source>
</reference>
<keyword evidence="1" id="KW-1133">Transmembrane helix</keyword>
<dbReference type="KEGG" id="aagg:ETAA8_38950"/>
<accession>A0A517YEY7</accession>
<name>A0A517YEY7_9BACT</name>
<dbReference type="AlphaFoldDB" id="A0A517YEY7"/>
<keyword evidence="1" id="KW-0812">Transmembrane</keyword>
<organism evidence="2 3">
    <name type="scientific">Anatilimnocola aggregata</name>
    <dbReference type="NCBI Taxonomy" id="2528021"/>
    <lineage>
        <taxon>Bacteria</taxon>
        <taxon>Pseudomonadati</taxon>
        <taxon>Planctomycetota</taxon>
        <taxon>Planctomycetia</taxon>
        <taxon>Pirellulales</taxon>
        <taxon>Pirellulaceae</taxon>
        <taxon>Anatilimnocola</taxon>
    </lineage>
</organism>
<gene>
    <name evidence="2" type="ORF">ETAA8_38950</name>
</gene>
<dbReference type="EMBL" id="CP036274">
    <property type="protein sequence ID" value="QDU28790.1"/>
    <property type="molecule type" value="Genomic_DNA"/>
</dbReference>
<evidence type="ECO:0000313" key="3">
    <source>
        <dbReference type="Proteomes" id="UP000315017"/>
    </source>
</evidence>
<evidence type="ECO:0008006" key="4">
    <source>
        <dbReference type="Google" id="ProtNLM"/>
    </source>
</evidence>
<dbReference type="InterPro" id="IPR041916">
    <property type="entry name" value="Anti_sigma_zinc_sf"/>
</dbReference>
<dbReference type="OrthoDB" id="212532at2"/>
<sequence>MNVERTQLDAAVVEEELVAYLDGELEAADQVRVERRLADDVAYQQKLAQLQKAWDLLDILHKAEPDVEFTRSTVEMVAIQEGKEAEQLQAAAERRKVAWWIGGGLAVALSAAAGFVVVQYQLQAPERQLLRDLPVIERVDQYRHVESVEFLERLRQEGLFAGEGEDAI</sequence>
<evidence type="ECO:0000256" key="1">
    <source>
        <dbReference type="SAM" id="Phobius"/>
    </source>
</evidence>
<feature type="transmembrane region" description="Helical" evidence="1">
    <location>
        <begin position="97"/>
        <end position="118"/>
    </location>
</feature>
<proteinExistence type="predicted"/>
<keyword evidence="3" id="KW-1185">Reference proteome</keyword>